<dbReference type="Proteomes" id="UP000261380">
    <property type="component" value="Unplaced"/>
</dbReference>
<proteinExistence type="predicted"/>
<dbReference type="Pfam" id="PF13923">
    <property type="entry name" value="zf-C3HC4_2"/>
    <property type="match status" value="1"/>
</dbReference>
<evidence type="ECO:0000259" key="4">
    <source>
        <dbReference type="Pfam" id="PF13923"/>
    </source>
</evidence>
<dbReference type="Gene3D" id="3.30.40.10">
    <property type="entry name" value="Zinc/RING finger domain, C3HC4 (zinc finger)"/>
    <property type="match status" value="1"/>
</dbReference>
<evidence type="ECO:0000313" key="6">
    <source>
        <dbReference type="Proteomes" id="UP000261380"/>
    </source>
</evidence>
<dbReference type="STRING" id="32473.ENSXCOP00000002337"/>
<keyword evidence="1" id="KW-0479">Metal-binding</keyword>
<dbReference type="SUPFAM" id="SSF57850">
    <property type="entry name" value="RING/U-box"/>
    <property type="match status" value="1"/>
</dbReference>
<sequence>MAERALIERYLSCHVCSESFRNPVSLSCNHSFCSTTSEKTLRASSVPLIANTQASKCW</sequence>
<keyword evidence="3" id="KW-0862">Zinc</keyword>
<reference evidence="5" key="1">
    <citation type="submission" date="2025-08" db="UniProtKB">
        <authorList>
            <consortium name="Ensembl"/>
        </authorList>
    </citation>
    <scope>IDENTIFICATION</scope>
</reference>
<reference evidence="5" key="2">
    <citation type="submission" date="2025-09" db="UniProtKB">
        <authorList>
            <consortium name="Ensembl"/>
        </authorList>
    </citation>
    <scope>IDENTIFICATION</scope>
</reference>
<organism evidence="5 6">
    <name type="scientific">Xiphophorus couchianus</name>
    <name type="common">Monterrey platyfish</name>
    <dbReference type="NCBI Taxonomy" id="32473"/>
    <lineage>
        <taxon>Eukaryota</taxon>
        <taxon>Metazoa</taxon>
        <taxon>Chordata</taxon>
        <taxon>Craniata</taxon>
        <taxon>Vertebrata</taxon>
        <taxon>Euteleostomi</taxon>
        <taxon>Actinopterygii</taxon>
        <taxon>Neopterygii</taxon>
        <taxon>Teleostei</taxon>
        <taxon>Neoteleostei</taxon>
        <taxon>Acanthomorphata</taxon>
        <taxon>Ovalentaria</taxon>
        <taxon>Atherinomorphae</taxon>
        <taxon>Cyprinodontiformes</taxon>
        <taxon>Poeciliidae</taxon>
        <taxon>Poeciliinae</taxon>
        <taxon>Xiphophorus</taxon>
    </lineage>
</organism>
<keyword evidence="6" id="KW-1185">Reference proteome</keyword>
<protein>
    <recommendedName>
        <fullName evidence="4">RING-type domain-containing protein</fullName>
    </recommendedName>
</protein>
<evidence type="ECO:0000256" key="2">
    <source>
        <dbReference type="ARBA" id="ARBA00022771"/>
    </source>
</evidence>
<evidence type="ECO:0000256" key="3">
    <source>
        <dbReference type="ARBA" id="ARBA00022833"/>
    </source>
</evidence>
<name>A0A3B5KUY5_9TELE</name>
<evidence type="ECO:0000313" key="5">
    <source>
        <dbReference type="Ensembl" id="ENSXCOP00000002337.1"/>
    </source>
</evidence>
<accession>A0A3B5KUY5</accession>
<keyword evidence="2" id="KW-0863">Zinc-finger</keyword>
<dbReference type="AlphaFoldDB" id="A0A3B5KUY5"/>
<dbReference type="InterPro" id="IPR001841">
    <property type="entry name" value="Znf_RING"/>
</dbReference>
<dbReference type="Ensembl" id="ENSXCOT00000002371.1">
    <property type="protein sequence ID" value="ENSXCOP00000002337.1"/>
    <property type="gene ID" value="ENSXCOG00000001876.1"/>
</dbReference>
<feature type="domain" description="RING-type" evidence="4">
    <location>
        <begin position="13"/>
        <end position="44"/>
    </location>
</feature>
<dbReference type="InterPro" id="IPR013083">
    <property type="entry name" value="Znf_RING/FYVE/PHD"/>
</dbReference>
<evidence type="ECO:0000256" key="1">
    <source>
        <dbReference type="ARBA" id="ARBA00022723"/>
    </source>
</evidence>
<dbReference type="GeneTree" id="ENSGT00940000177176"/>